<evidence type="ECO:0000313" key="1">
    <source>
        <dbReference type="EnsemblPlants" id="OPUNC01G28180.1"/>
    </source>
</evidence>
<dbReference type="Proteomes" id="UP000026962">
    <property type="component" value="Chromosome 1"/>
</dbReference>
<sequence length="147" mass="15514">MTHKCQLPFRCHCSPAHCLWACSSRAGAITAVLQLDGAASLNHPIAAPPLAAPPPCRPSRRLRPKTFPAPPAALAAPPLAAQPPCRAVSDFELRSPALTSCHDLPVLLVAPSYLVGPDPRVWGLDPAIEALDPPPPKPTISLHLRSC</sequence>
<protein>
    <submittedName>
        <fullName evidence="1">Uncharacterized protein</fullName>
    </submittedName>
</protein>
<dbReference type="HOGENOM" id="CLU_1771070_0_0_1"/>
<keyword evidence="2" id="KW-1185">Reference proteome</keyword>
<proteinExistence type="predicted"/>
<organism evidence="1">
    <name type="scientific">Oryza punctata</name>
    <name type="common">Red rice</name>
    <dbReference type="NCBI Taxonomy" id="4537"/>
    <lineage>
        <taxon>Eukaryota</taxon>
        <taxon>Viridiplantae</taxon>
        <taxon>Streptophyta</taxon>
        <taxon>Embryophyta</taxon>
        <taxon>Tracheophyta</taxon>
        <taxon>Spermatophyta</taxon>
        <taxon>Magnoliopsida</taxon>
        <taxon>Liliopsida</taxon>
        <taxon>Poales</taxon>
        <taxon>Poaceae</taxon>
        <taxon>BOP clade</taxon>
        <taxon>Oryzoideae</taxon>
        <taxon>Oryzeae</taxon>
        <taxon>Oryzinae</taxon>
        <taxon>Oryza</taxon>
    </lineage>
</organism>
<dbReference type="AlphaFoldDB" id="A0A0E0JN33"/>
<dbReference type="Gramene" id="OPUNC01G28180.1">
    <property type="protein sequence ID" value="OPUNC01G28180.1"/>
    <property type="gene ID" value="OPUNC01G28180"/>
</dbReference>
<reference evidence="1" key="1">
    <citation type="submission" date="2015-04" db="UniProtKB">
        <authorList>
            <consortium name="EnsemblPlants"/>
        </authorList>
    </citation>
    <scope>IDENTIFICATION</scope>
</reference>
<dbReference type="EnsemblPlants" id="OPUNC01G28180.1">
    <property type="protein sequence ID" value="OPUNC01G28180.1"/>
    <property type="gene ID" value="OPUNC01G28180"/>
</dbReference>
<evidence type="ECO:0000313" key="2">
    <source>
        <dbReference type="Proteomes" id="UP000026962"/>
    </source>
</evidence>
<name>A0A0E0JN33_ORYPU</name>
<reference evidence="1" key="2">
    <citation type="submission" date="2018-05" db="EMBL/GenBank/DDBJ databases">
        <title>OpunRS2 (Oryza punctata Reference Sequence Version 2).</title>
        <authorList>
            <person name="Zhang J."/>
            <person name="Kudrna D."/>
            <person name="Lee S."/>
            <person name="Talag J."/>
            <person name="Welchert J."/>
            <person name="Wing R.A."/>
        </authorList>
    </citation>
    <scope>NUCLEOTIDE SEQUENCE [LARGE SCALE GENOMIC DNA]</scope>
</reference>
<accession>A0A0E0JN33</accession>